<dbReference type="Gene3D" id="1.10.8.80">
    <property type="entry name" value="Magnesium chelatase subunit I, C-Terminal domain"/>
    <property type="match status" value="1"/>
</dbReference>
<comment type="similarity">
    <text evidence="3">Belongs to the MoxR family.</text>
</comment>
<dbReference type="EMBL" id="CABWKQ010000009">
    <property type="protein sequence ID" value="VWX34404.1"/>
    <property type="molecule type" value="Genomic_DNA"/>
</dbReference>
<dbReference type="RefSeq" id="WP_159172955.1">
    <property type="nucleotide sequence ID" value="NZ_LR732309.1"/>
</dbReference>
<dbReference type="GO" id="GO:0016887">
    <property type="term" value="F:ATP hydrolysis activity"/>
    <property type="evidence" value="ECO:0007669"/>
    <property type="project" value="InterPro"/>
</dbReference>
<dbReference type="PANTHER" id="PTHR42759">
    <property type="entry name" value="MOXR FAMILY PROTEIN"/>
    <property type="match status" value="1"/>
</dbReference>
<organism evidence="6 7">
    <name type="scientific">Exiguobacterium oxidotolerans</name>
    <dbReference type="NCBI Taxonomy" id="223958"/>
    <lineage>
        <taxon>Bacteria</taxon>
        <taxon>Bacillati</taxon>
        <taxon>Bacillota</taxon>
        <taxon>Bacilli</taxon>
        <taxon>Bacillales</taxon>
        <taxon>Bacillales Family XII. Incertae Sedis</taxon>
        <taxon>Exiguobacterium</taxon>
    </lineage>
</organism>
<dbReference type="PIRSF" id="PIRSF002849">
    <property type="entry name" value="AAA_ATPase_chaperone_MoxR_prd"/>
    <property type="match status" value="1"/>
</dbReference>
<evidence type="ECO:0000313" key="6">
    <source>
        <dbReference type="EMBL" id="VWX34404.1"/>
    </source>
</evidence>
<evidence type="ECO:0000259" key="4">
    <source>
        <dbReference type="Pfam" id="PF07726"/>
    </source>
</evidence>
<dbReference type="Gene3D" id="3.40.50.300">
    <property type="entry name" value="P-loop containing nucleotide triphosphate hydrolases"/>
    <property type="match status" value="1"/>
</dbReference>
<feature type="domain" description="ATPase AAA-3" evidence="4">
    <location>
        <begin position="33"/>
        <end position="163"/>
    </location>
</feature>
<keyword evidence="2" id="KW-0067">ATP-binding</keyword>
<evidence type="ECO:0000313" key="7">
    <source>
        <dbReference type="Proteomes" id="UP000439752"/>
    </source>
</evidence>
<evidence type="ECO:0000256" key="2">
    <source>
        <dbReference type="ARBA" id="ARBA00022840"/>
    </source>
</evidence>
<evidence type="ECO:0000259" key="5">
    <source>
        <dbReference type="Pfam" id="PF17863"/>
    </source>
</evidence>
<evidence type="ECO:0000256" key="1">
    <source>
        <dbReference type="ARBA" id="ARBA00022741"/>
    </source>
</evidence>
<dbReference type="FunFam" id="3.40.50.300:FF:000640">
    <property type="entry name" value="MoxR family ATPase"/>
    <property type="match status" value="1"/>
</dbReference>
<proteinExistence type="inferred from homology"/>
<keyword evidence="1" id="KW-0547">Nucleotide-binding</keyword>
<feature type="domain" description="ChlI/MoxR AAA lid" evidence="5">
    <location>
        <begin position="225"/>
        <end position="296"/>
    </location>
</feature>
<dbReference type="InterPro" id="IPR011703">
    <property type="entry name" value="ATPase_AAA-3"/>
</dbReference>
<dbReference type="InterPro" id="IPR027417">
    <property type="entry name" value="P-loop_NTPase"/>
</dbReference>
<gene>
    <name evidence="6" type="primary">yeaC</name>
    <name evidence="6" type="ORF">EXIGUO9Y_170012</name>
</gene>
<dbReference type="AlphaFoldDB" id="A0A653I5V5"/>
<dbReference type="Proteomes" id="UP000439752">
    <property type="component" value="Unassembled WGS sequence"/>
</dbReference>
<accession>A0A653I5V5</accession>
<dbReference type="InterPro" id="IPR041628">
    <property type="entry name" value="ChlI/MoxR_AAA_lid"/>
</dbReference>
<sequence>MNLQAIIHGINQIYLGKPDVVDLCLTALLADGHVLLEDVPGTGKTMLARTLAESFQGDFSRIQFTADLLPSDIIGSDFFNLKTQEFENQQGPIFANIVLIDEINRAVPRTQSALLEAMEERQVTIGKTTYPLPTPFFVIATQNPIESAGTFPLPDAQLDRFMLCIQTGYPAADFEFQLLREVVSKTRRTLAAHITFDELLTLRNDVTDVHLSDDVLHYIVHLVTATRVHRHVETGASPRAAIALSKAAQAYAFLKGHPYVTPEDIKYLAPFVLSHRMTLSMEGEIKTTKRHILEEILQEVTVPVEAGM</sequence>
<name>A0A653I5V5_9BACL</name>
<reference evidence="6 7" key="1">
    <citation type="submission" date="2019-10" db="EMBL/GenBank/DDBJ databases">
        <authorList>
            <person name="Karimi E."/>
        </authorList>
    </citation>
    <scope>NUCLEOTIDE SEQUENCE [LARGE SCALE GENOMIC DNA]</scope>
    <source>
        <strain evidence="6">Exiguobacterium sp. 9Y</strain>
    </source>
</reference>
<dbReference type="Pfam" id="PF07726">
    <property type="entry name" value="AAA_3"/>
    <property type="match status" value="1"/>
</dbReference>
<evidence type="ECO:0000256" key="3">
    <source>
        <dbReference type="ARBA" id="ARBA00061607"/>
    </source>
</evidence>
<keyword evidence="7" id="KW-1185">Reference proteome</keyword>
<dbReference type="Pfam" id="PF17863">
    <property type="entry name" value="AAA_lid_2"/>
    <property type="match status" value="1"/>
</dbReference>
<dbReference type="InterPro" id="IPR050764">
    <property type="entry name" value="CbbQ/NirQ/NorQ/GpvN"/>
</dbReference>
<dbReference type="PANTHER" id="PTHR42759:SF5">
    <property type="entry name" value="METHANOL DEHYDROGENASE REGULATOR"/>
    <property type="match status" value="1"/>
</dbReference>
<dbReference type="CDD" id="cd00009">
    <property type="entry name" value="AAA"/>
    <property type="match status" value="1"/>
</dbReference>
<protein>
    <submittedName>
        <fullName evidence="6">Putative MoxR-like ATPase</fullName>
    </submittedName>
</protein>
<dbReference type="GO" id="GO:0005524">
    <property type="term" value="F:ATP binding"/>
    <property type="evidence" value="ECO:0007669"/>
    <property type="project" value="UniProtKB-KW"/>
</dbReference>
<dbReference type="SUPFAM" id="SSF52540">
    <property type="entry name" value="P-loop containing nucleoside triphosphate hydrolases"/>
    <property type="match status" value="1"/>
</dbReference>